<dbReference type="AlphaFoldDB" id="A0A5D3E6I7"/>
<name>A0A5D3E6I7_CUCMM</name>
<dbReference type="EMBL" id="SSTD01000132">
    <property type="protein sequence ID" value="TYK31594.1"/>
    <property type="molecule type" value="Genomic_DNA"/>
</dbReference>
<protein>
    <submittedName>
        <fullName evidence="2">Protein NYNRIN-like</fullName>
    </submittedName>
</protein>
<dbReference type="OrthoDB" id="10055717at2759"/>
<evidence type="ECO:0000313" key="4">
    <source>
        <dbReference type="Proteomes" id="UP000321947"/>
    </source>
</evidence>
<evidence type="ECO:0000313" key="1">
    <source>
        <dbReference type="EMBL" id="KAA0048741.1"/>
    </source>
</evidence>
<sequence>MSKTLNEAQENYTTIEKELLVISNGQKKDAKPVLIRWVLLLQEFDLEIVNHKDQILRRCVPEYEKAKIIANCHEVPYEGHFGRQKMAGKCQRTVNTSHHVEMPQQPIIEIELFDVWGIDFMGSFLQSGGHLYILLVVDYVLK</sequence>
<dbReference type="Gene3D" id="1.10.340.70">
    <property type="match status" value="1"/>
</dbReference>
<dbReference type="EMBL" id="SSTE01012402">
    <property type="protein sequence ID" value="KAA0048741.1"/>
    <property type="molecule type" value="Genomic_DNA"/>
</dbReference>
<dbReference type="Proteomes" id="UP000321947">
    <property type="component" value="Unassembled WGS sequence"/>
</dbReference>
<dbReference type="Proteomes" id="UP000321393">
    <property type="component" value="Unassembled WGS sequence"/>
</dbReference>
<gene>
    <name evidence="2" type="ORF">E5676_scaffold172G00970</name>
    <name evidence="1" type="ORF">E6C27_scaffold43G00410</name>
</gene>
<reference evidence="3 4" key="1">
    <citation type="submission" date="2019-08" db="EMBL/GenBank/DDBJ databases">
        <title>Draft genome sequences of two oriental melons (Cucumis melo L. var makuwa).</title>
        <authorList>
            <person name="Kwon S.-Y."/>
        </authorList>
    </citation>
    <scope>NUCLEOTIDE SEQUENCE [LARGE SCALE GENOMIC DNA]</scope>
    <source>
        <strain evidence="4">cv. Chang Bougi</strain>
        <strain evidence="3">cv. SW 3</strain>
        <tissue evidence="2">Leaf</tissue>
    </source>
</reference>
<evidence type="ECO:0000313" key="3">
    <source>
        <dbReference type="Proteomes" id="UP000321393"/>
    </source>
</evidence>
<organism evidence="2 4">
    <name type="scientific">Cucumis melo var. makuwa</name>
    <name type="common">Oriental melon</name>
    <dbReference type="NCBI Taxonomy" id="1194695"/>
    <lineage>
        <taxon>Eukaryota</taxon>
        <taxon>Viridiplantae</taxon>
        <taxon>Streptophyta</taxon>
        <taxon>Embryophyta</taxon>
        <taxon>Tracheophyta</taxon>
        <taxon>Spermatophyta</taxon>
        <taxon>Magnoliopsida</taxon>
        <taxon>eudicotyledons</taxon>
        <taxon>Gunneridae</taxon>
        <taxon>Pentapetalae</taxon>
        <taxon>rosids</taxon>
        <taxon>fabids</taxon>
        <taxon>Cucurbitales</taxon>
        <taxon>Cucurbitaceae</taxon>
        <taxon>Benincaseae</taxon>
        <taxon>Cucumis</taxon>
    </lineage>
</organism>
<accession>A0A5D3E6I7</accession>
<dbReference type="InterPro" id="IPR052160">
    <property type="entry name" value="Gypsy_RT_Integrase-like"/>
</dbReference>
<evidence type="ECO:0000313" key="2">
    <source>
        <dbReference type="EMBL" id="TYK31594.1"/>
    </source>
</evidence>
<comment type="caution">
    <text evidence="2">The sequence shown here is derived from an EMBL/GenBank/DDBJ whole genome shotgun (WGS) entry which is preliminary data.</text>
</comment>
<dbReference type="PANTHER" id="PTHR47266">
    <property type="entry name" value="ENDONUCLEASE-RELATED"/>
    <property type="match status" value="1"/>
</dbReference>
<proteinExistence type="predicted"/>